<dbReference type="PANTHER" id="PTHR43830:SF3">
    <property type="entry name" value="PROTEIN PSP1"/>
    <property type="match status" value="1"/>
</dbReference>
<evidence type="ECO:0000256" key="1">
    <source>
        <dbReference type="SAM" id="MobiDB-lite"/>
    </source>
</evidence>
<feature type="compositionally biased region" description="Basic residues" evidence="1">
    <location>
        <begin position="362"/>
        <end position="376"/>
    </location>
</feature>
<comment type="caution">
    <text evidence="3">The sequence shown here is derived from an EMBL/GenBank/DDBJ whole genome shotgun (WGS) entry which is preliminary data.</text>
</comment>
<dbReference type="AlphaFoldDB" id="A0A9D9GTA5"/>
<gene>
    <name evidence="3" type="ORF">IAC61_03635</name>
</gene>
<reference evidence="3" key="2">
    <citation type="journal article" date="2021" name="PeerJ">
        <title>Extensive microbial diversity within the chicken gut microbiome revealed by metagenomics and culture.</title>
        <authorList>
            <person name="Gilroy R."/>
            <person name="Ravi A."/>
            <person name="Getino M."/>
            <person name="Pursley I."/>
            <person name="Horton D.L."/>
            <person name="Alikhan N.F."/>
            <person name="Baker D."/>
            <person name="Gharbi K."/>
            <person name="Hall N."/>
            <person name="Watson M."/>
            <person name="Adriaenssens E.M."/>
            <person name="Foster-Nyarko E."/>
            <person name="Jarju S."/>
            <person name="Secka A."/>
            <person name="Antonio M."/>
            <person name="Oren A."/>
            <person name="Chaudhuri R.R."/>
            <person name="La Ragione R."/>
            <person name="Hildebrand F."/>
            <person name="Pallen M.J."/>
        </authorList>
    </citation>
    <scope>NUCLEOTIDE SEQUENCE</scope>
    <source>
        <strain evidence="3">17113</strain>
    </source>
</reference>
<organism evidence="3 4">
    <name type="scientific">Candidatus Alloenteromonas pullistercoris</name>
    <dbReference type="NCBI Taxonomy" id="2840785"/>
    <lineage>
        <taxon>Bacteria</taxon>
        <taxon>Bacillati</taxon>
        <taxon>Bacillota</taxon>
        <taxon>Bacillota incertae sedis</taxon>
        <taxon>Candidatus Alloenteromonas</taxon>
    </lineage>
</organism>
<dbReference type="GO" id="GO:0005737">
    <property type="term" value="C:cytoplasm"/>
    <property type="evidence" value="ECO:0007669"/>
    <property type="project" value="TreeGrafter"/>
</dbReference>
<feature type="region of interest" description="Disordered" evidence="1">
    <location>
        <begin position="303"/>
        <end position="382"/>
    </location>
</feature>
<dbReference type="InterPro" id="IPR007557">
    <property type="entry name" value="PSP1_C"/>
</dbReference>
<sequence>MKETHYVSVHYPNSDKPYCFATDIADLQPGDPVVVLTQNGTQLAFVCSAPQPLTEYSSDLELKPIERKASKSDLDNYQFNLEAAKKAVEATKEEIKKLDLPMDVIGGEYNLEGNHVLITYTTPEKRVDFRVLLTKIAPRIAGRVELRQIAPRDKAKMIGGLGPCGLPLCCSTFLNQFEGISISRVKNQMLTINIPKLSGQCGKLMCCLAYEDDTYTQEKKDFPRLGTIVKFDEGEYKVDSYNVISRTVRLCTQDRQNSKTYPLEDVLAMINGTYRKKEEKKEEEFALPDYGVVSGHFKDVSYGGMGNRGKIEQNGKPEQHQKGQGKAGRNNRGGQQKGNQPSNGNAQKGKDGQSGPNGSQNQKRHNRHRHYHRPNKPKQEAK</sequence>
<accession>A0A9D9GTA5</accession>
<dbReference type="Proteomes" id="UP000823634">
    <property type="component" value="Unassembled WGS sequence"/>
</dbReference>
<evidence type="ECO:0000313" key="3">
    <source>
        <dbReference type="EMBL" id="MBO8426395.1"/>
    </source>
</evidence>
<dbReference type="InterPro" id="IPR047767">
    <property type="entry name" value="PSP1-like"/>
</dbReference>
<protein>
    <recommendedName>
        <fullName evidence="2">PSP1 C-terminal domain-containing protein</fullName>
    </recommendedName>
</protein>
<proteinExistence type="predicted"/>
<name>A0A9D9GTA5_9FIRM</name>
<evidence type="ECO:0000259" key="2">
    <source>
        <dbReference type="PROSITE" id="PS51411"/>
    </source>
</evidence>
<dbReference type="EMBL" id="JADINA010000024">
    <property type="protein sequence ID" value="MBO8426395.1"/>
    <property type="molecule type" value="Genomic_DNA"/>
</dbReference>
<dbReference type="NCBIfam" id="NF041131">
    <property type="entry name" value="RicT_YaaT_fam"/>
    <property type="match status" value="1"/>
</dbReference>
<reference evidence="3" key="1">
    <citation type="submission" date="2020-10" db="EMBL/GenBank/DDBJ databases">
        <authorList>
            <person name="Gilroy R."/>
        </authorList>
    </citation>
    <scope>NUCLEOTIDE SEQUENCE</scope>
    <source>
        <strain evidence="3">17113</strain>
    </source>
</reference>
<feature type="compositionally biased region" description="Low complexity" evidence="1">
    <location>
        <begin position="328"/>
        <end position="340"/>
    </location>
</feature>
<evidence type="ECO:0000313" key="4">
    <source>
        <dbReference type="Proteomes" id="UP000823634"/>
    </source>
</evidence>
<dbReference type="PROSITE" id="PS51411">
    <property type="entry name" value="PSP1_C"/>
    <property type="match status" value="1"/>
</dbReference>
<feature type="domain" description="PSP1 C-terminal" evidence="2">
    <location>
        <begin position="63"/>
        <end position="149"/>
    </location>
</feature>
<dbReference type="PANTHER" id="PTHR43830">
    <property type="entry name" value="PROTEIN PSP1"/>
    <property type="match status" value="1"/>
</dbReference>
<dbReference type="Pfam" id="PF04468">
    <property type="entry name" value="PSP1"/>
    <property type="match status" value="1"/>
</dbReference>
<feature type="compositionally biased region" description="Basic and acidic residues" evidence="1">
    <location>
        <begin position="309"/>
        <end position="321"/>
    </location>
</feature>